<dbReference type="AlphaFoldDB" id="A0A9P0KS45"/>
<sequence>MSLYSSSDENIFTSINRCHLLIKFLPSKEDKNLAALHYVTRAISGFSCFVYA</sequence>
<keyword evidence="2" id="KW-1185">Reference proteome</keyword>
<evidence type="ECO:0000313" key="2">
    <source>
        <dbReference type="Proteomes" id="UP001152888"/>
    </source>
</evidence>
<name>A0A9P0KS45_ACAOB</name>
<gene>
    <name evidence="1" type="ORF">ACAOBT_LOCUS13388</name>
</gene>
<protein>
    <submittedName>
        <fullName evidence="1">Uncharacterized protein</fullName>
    </submittedName>
</protein>
<organism evidence="1 2">
    <name type="scientific">Acanthoscelides obtectus</name>
    <name type="common">Bean weevil</name>
    <name type="synonym">Bruchus obtectus</name>
    <dbReference type="NCBI Taxonomy" id="200917"/>
    <lineage>
        <taxon>Eukaryota</taxon>
        <taxon>Metazoa</taxon>
        <taxon>Ecdysozoa</taxon>
        <taxon>Arthropoda</taxon>
        <taxon>Hexapoda</taxon>
        <taxon>Insecta</taxon>
        <taxon>Pterygota</taxon>
        <taxon>Neoptera</taxon>
        <taxon>Endopterygota</taxon>
        <taxon>Coleoptera</taxon>
        <taxon>Polyphaga</taxon>
        <taxon>Cucujiformia</taxon>
        <taxon>Chrysomeloidea</taxon>
        <taxon>Chrysomelidae</taxon>
        <taxon>Bruchinae</taxon>
        <taxon>Bruchini</taxon>
        <taxon>Acanthoscelides</taxon>
    </lineage>
</organism>
<dbReference type="Proteomes" id="UP001152888">
    <property type="component" value="Unassembled WGS sequence"/>
</dbReference>
<accession>A0A9P0KS45</accession>
<reference evidence="1" key="1">
    <citation type="submission" date="2022-03" db="EMBL/GenBank/DDBJ databases">
        <authorList>
            <person name="Sayadi A."/>
        </authorList>
    </citation>
    <scope>NUCLEOTIDE SEQUENCE</scope>
</reference>
<comment type="caution">
    <text evidence="1">The sequence shown here is derived from an EMBL/GenBank/DDBJ whole genome shotgun (WGS) entry which is preliminary data.</text>
</comment>
<evidence type="ECO:0000313" key="1">
    <source>
        <dbReference type="EMBL" id="CAH1979318.1"/>
    </source>
</evidence>
<proteinExistence type="predicted"/>
<dbReference type="EMBL" id="CAKOFQ010006877">
    <property type="protein sequence ID" value="CAH1979318.1"/>
    <property type="molecule type" value="Genomic_DNA"/>
</dbReference>